<dbReference type="RefSeq" id="WP_109809951.1">
    <property type="nucleotide sequence ID" value="NZ_QGKU01000004.1"/>
</dbReference>
<name>A0A2V2LMB7_9RHOB</name>
<dbReference type="Gene3D" id="1.20.1050.10">
    <property type="match status" value="1"/>
</dbReference>
<dbReference type="Proteomes" id="UP000245680">
    <property type="component" value="Unassembled WGS sequence"/>
</dbReference>
<evidence type="ECO:0000313" key="1">
    <source>
        <dbReference type="EMBL" id="PWR04356.1"/>
    </source>
</evidence>
<comment type="caution">
    <text evidence="1">The sequence shown here is derived from an EMBL/GenBank/DDBJ whole genome shotgun (WGS) entry which is preliminary data.</text>
</comment>
<dbReference type="InterPro" id="IPR036282">
    <property type="entry name" value="Glutathione-S-Trfase_C_sf"/>
</dbReference>
<dbReference type="OrthoDB" id="9782992at2"/>
<keyword evidence="1" id="KW-0808">Transferase</keyword>
<protein>
    <submittedName>
        <fullName evidence="1">Glutathione S-transferase</fullName>
    </submittedName>
</protein>
<dbReference type="GO" id="GO:0016740">
    <property type="term" value="F:transferase activity"/>
    <property type="evidence" value="ECO:0007669"/>
    <property type="project" value="UniProtKB-KW"/>
</dbReference>
<keyword evidence="2" id="KW-1185">Reference proteome</keyword>
<reference evidence="1 2" key="1">
    <citation type="submission" date="2018-05" db="EMBL/GenBank/DDBJ databases">
        <title>Rhodobacteraceae gen. nov., sp. nov. isolated from sea water.</title>
        <authorList>
            <person name="Ren Y."/>
        </authorList>
    </citation>
    <scope>NUCLEOTIDE SEQUENCE [LARGE SCALE GENOMIC DNA]</scope>
    <source>
        <strain evidence="1 2">TG-679</strain>
    </source>
</reference>
<sequence>MVHATLVTLLPSADVDLARWMLQLWQMPYRERPHAPVFHILALRWHGAGRRDSPLLIQGGEKLAGVDRIAARFDASAPSGLRLLPDPDTDAALHSDVMALQNDLRWTLGMGTVTWAYYHFLQDRALVWPSFTTGVPVWETAALSLGGYGAVRRRLTEALGLDRKSAAKALDTVRAGFDRVEARLADGRPFLCGDRLTLADLALATSGGPMVLAPGYGGHLPAVERCPSDMQTVIRDLRDRPAGRFILDLYATWRRG</sequence>
<evidence type="ECO:0000313" key="2">
    <source>
        <dbReference type="Proteomes" id="UP000245680"/>
    </source>
</evidence>
<accession>A0A2V2LMB7</accession>
<gene>
    <name evidence="1" type="ORF">DKT77_01360</name>
</gene>
<dbReference type="SUPFAM" id="SSF47616">
    <property type="entry name" value="GST C-terminal domain-like"/>
    <property type="match status" value="1"/>
</dbReference>
<proteinExistence type="predicted"/>
<organism evidence="1 2">
    <name type="scientific">Meridianimarinicoccus roseus</name>
    <dbReference type="NCBI Taxonomy" id="2072018"/>
    <lineage>
        <taxon>Bacteria</taxon>
        <taxon>Pseudomonadati</taxon>
        <taxon>Pseudomonadota</taxon>
        <taxon>Alphaproteobacteria</taxon>
        <taxon>Rhodobacterales</taxon>
        <taxon>Paracoccaceae</taxon>
        <taxon>Meridianimarinicoccus</taxon>
    </lineage>
</organism>
<dbReference type="Pfam" id="PF13410">
    <property type="entry name" value="GST_C_2"/>
    <property type="match status" value="1"/>
</dbReference>
<dbReference type="EMBL" id="QGKU01000004">
    <property type="protein sequence ID" value="PWR04356.1"/>
    <property type="molecule type" value="Genomic_DNA"/>
</dbReference>
<dbReference type="AlphaFoldDB" id="A0A2V2LMB7"/>